<evidence type="ECO:0000313" key="2">
    <source>
        <dbReference type="Proteomes" id="UP000008520"/>
    </source>
</evidence>
<proteinExistence type="predicted"/>
<dbReference type="KEGG" id="lgv:LCGL_1741"/>
<dbReference type="AlphaFoldDB" id="F9VFV0"/>
<reference evidence="1 2" key="1">
    <citation type="journal article" date="2011" name="PLoS ONE">
        <title>Complete genome sequence and comparative analysis of the fish pathogen Lactococcus garvieae.</title>
        <authorList>
            <person name="Morita H."/>
            <person name="Toh H."/>
            <person name="Oshima K."/>
            <person name="Yoshizaki M."/>
            <person name="Kawanishi M."/>
            <person name="Nakaya K."/>
            <person name="Suzuki T."/>
            <person name="Miyauchi E."/>
            <person name="Ishii Y."/>
            <person name="Tanabe S."/>
            <person name="Murakami M."/>
            <person name="Hattori M."/>
        </authorList>
    </citation>
    <scope>NUCLEOTIDE SEQUENCE [LARGE SCALE GENOMIC DNA]</scope>
    <source>
        <strain evidence="1 2">Lg2</strain>
    </source>
</reference>
<protein>
    <submittedName>
        <fullName evidence="1">Uncharacterized protein</fullName>
    </submittedName>
</protein>
<dbReference type="EMBL" id="AP009333">
    <property type="protein sequence ID" value="BAK61201.1"/>
    <property type="molecule type" value="Genomic_DNA"/>
</dbReference>
<keyword evidence="2" id="KW-1185">Reference proteome</keyword>
<dbReference type="HOGENOM" id="CLU_1852651_0_0_9"/>
<dbReference type="STRING" id="420890.LCGL_1741"/>
<accession>F9VFV0</accession>
<organism evidence="1 2">
    <name type="scientific">Lactococcus garvieae (strain Lg2)</name>
    <name type="common">Enterococcus seriolicida</name>
    <dbReference type="NCBI Taxonomy" id="420890"/>
    <lineage>
        <taxon>Bacteria</taxon>
        <taxon>Bacillati</taxon>
        <taxon>Bacillota</taxon>
        <taxon>Bacilli</taxon>
        <taxon>Lactobacillales</taxon>
        <taxon>Streptococcaceae</taxon>
        <taxon>Lactococcus</taxon>
    </lineage>
</organism>
<sequence length="138" mass="15489">MKEGSVMKLKKIVAVSTLGLALFGASQITTTDKVSADGVFGDSVEKLERAVRILQSNFTKHGRQVAYSRTWPDASWGKKTLTAEYYNWAVSHQSQAFVSGGRRGYSGWYGPGWKVWTSSTGDYYGKMDWKYEARGNKW</sequence>
<name>F9VFV0_LACGL</name>
<evidence type="ECO:0000313" key="1">
    <source>
        <dbReference type="EMBL" id="BAK61201.1"/>
    </source>
</evidence>
<dbReference type="Proteomes" id="UP000008520">
    <property type="component" value="Chromosome"/>
</dbReference>
<dbReference type="PATRIC" id="fig|420890.5.peg.1716"/>
<gene>
    <name evidence="1" type="ordered locus">LCGL_1741</name>
</gene>